<keyword evidence="3" id="KW-1185">Reference proteome</keyword>
<evidence type="ECO:0000256" key="1">
    <source>
        <dbReference type="SAM" id="SignalP"/>
    </source>
</evidence>
<accession>A0AAV5TIZ9</accession>
<protein>
    <submittedName>
        <fullName evidence="2">Uncharacterized protein</fullName>
    </submittedName>
</protein>
<organism evidence="2 3">
    <name type="scientific">Pristionchus entomophagus</name>
    <dbReference type="NCBI Taxonomy" id="358040"/>
    <lineage>
        <taxon>Eukaryota</taxon>
        <taxon>Metazoa</taxon>
        <taxon>Ecdysozoa</taxon>
        <taxon>Nematoda</taxon>
        <taxon>Chromadorea</taxon>
        <taxon>Rhabditida</taxon>
        <taxon>Rhabditina</taxon>
        <taxon>Diplogasteromorpha</taxon>
        <taxon>Diplogasteroidea</taxon>
        <taxon>Neodiplogasteridae</taxon>
        <taxon>Pristionchus</taxon>
    </lineage>
</organism>
<feature type="non-terminal residue" evidence="2">
    <location>
        <position position="1"/>
    </location>
</feature>
<feature type="signal peptide" evidence="1">
    <location>
        <begin position="1"/>
        <end position="31"/>
    </location>
</feature>
<name>A0AAV5TIZ9_9BILA</name>
<sequence>FGALRDTPIDWFFIMLRRWLVLSLCIVNSHSQSCQKWSEEDQSNNDCRACRVITIDRLANCPETGYACDEREPLSAAVLSSSDTCRCQSLRCAHKEWRLAVNGTIVDKVRCNGKQWVSSGLVAPSFVCAIPTDKGIPATPKPLVCPVLQPASLTACAAAAGGGRVCVPAVIQEPTVSCGAGYFLYVVDTMSSGTGVDKVICNPNTKLWELTNPGPDDGPVTAVACHPP</sequence>
<dbReference type="AlphaFoldDB" id="A0AAV5TIZ9"/>
<reference evidence="2" key="1">
    <citation type="submission" date="2023-10" db="EMBL/GenBank/DDBJ databases">
        <title>Genome assembly of Pristionchus species.</title>
        <authorList>
            <person name="Yoshida K."/>
            <person name="Sommer R.J."/>
        </authorList>
    </citation>
    <scope>NUCLEOTIDE SEQUENCE</scope>
    <source>
        <strain evidence="2">RS0144</strain>
    </source>
</reference>
<dbReference type="EMBL" id="BTSX01000004">
    <property type="protein sequence ID" value="GMS94202.1"/>
    <property type="molecule type" value="Genomic_DNA"/>
</dbReference>
<evidence type="ECO:0000313" key="3">
    <source>
        <dbReference type="Proteomes" id="UP001432027"/>
    </source>
</evidence>
<gene>
    <name evidence="2" type="ORF">PENTCL1PPCAC_16377</name>
</gene>
<keyword evidence="1" id="KW-0732">Signal</keyword>
<feature type="chain" id="PRO_5043574051" evidence="1">
    <location>
        <begin position="32"/>
        <end position="228"/>
    </location>
</feature>
<dbReference type="Proteomes" id="UP001432027">
    <property type="component" value="Unassembled WGS sequence"/>
</dbReference>
<evidence type="ECO:0000313" key="2">
    <source>
        <dbReference type="EMBL" id="GMS94202.1"/>
    </source>
</evidence>
<comment type="caution">
    <text evidence="2">The sequence shown here is derived from an EMBL/GenBank/DDBJ whole genome shotgun (WGS) entry which is preliminary data.</text>
</comment>
<proteinExistence type="predicted"/>